<dbReference type="EMBL" id="ABJB010941552">
    <property type="status" value="NOT_ANNOTATED_CDS"/>
    <property type="molecule type" value="Genomic_DNA"/>
</dbReference>
<accession>B7PCV8</accession>
<dbReference type="EMBL" id="ABJB010993316">
    <property type="status" value="NOT_ANNOTATED_CDS"/>
    <property type="molecule type" value="Genomic_DNA"/>
</dbReference>
<keyword evidence="4" id="KW-1185">Reference proteome</keyword>
<dbReference type="EMBL" id="ABJB010143816">
    <property type="status" value="NOT_ANNOTATED_CDS"/>
    <property type="molecule type" value="Genomic_DNA"/>
</dbReference>
<dbReference type="VEuPathDB" id="VectorBase:ISCI017163"/>
<reference evidence="2 4" key="1">
    <citation type="submission" date="2008-03" db="EMBL/GenBank/DDBJ databases">
        <title>Annotation of Ixodes scapularis.</title>
        <authorList>
            <consortium name="Ixodes scapularis Genome Project Consortium"/>
            <person name="Caler E."/>
            <person name="Hannick L.I."/>
            <person name="Bidwell S."/>
            <person name="Joardar V."/>
            <person name="Thiagarajan M."/>
            <person name="Amedeo P."/>
            <person name="Galinsky K.J."/>
            <person name="Schobel S."/>
            <person name="Inman J."/>
            <person name="Hostetler J."/>
            <person name="Miller J."/>
            <person name="Hammond M."/>
            <person name="Megy K."/>
            <person name="Lawson D."/>
            <person name="Kodira C."/>
            <person name="Sutton G."/>
            <person name="Meyer J."/>
            <person name="Hill C.A."/>
            <person name="Birren B."/>
            <person name="Nene V."/>
            <person name="Collins F."/>
            <person name="Alarcon-Chaidez F."/>
            <person name="Wikel S."/>
            <person name="Strausberg R."/>
        </authorList>
    </citation>
    <scope>NUCLEOTIDE SEQUENCE [LARGE SCALE GENOMIC DNA]</scope>
    <source>
        <strain evidence="4">Wikel</strain>
        <strain evidence="2">Wikel colony</strain>
    </source>
</reference>
<feature type="domain" description="Ig-like" evidence="1">
    <location>
        <begin position="49"/>
        <end position="176"/>
    </location>
</feature>
<dbReference type="PROSITE" id="PS50835">
    <property type="entry name" value="IG_LIKE"/>
    <property type="match status" value="1"/>
</dbReference>
<dbReference type="VEuPathDB" id="VectorBase:ISCW017163"/>
<protein>
    <recommendedName>
        <fullName evidence="1">Ig-like domain-containing protein</fullName>
    </recommendedName>
</protein>
<gene>
    <name evidence="2" type="ORF">IscW_ISCW017163</name>
</gene>
<evidence type="ECO:0000313" key="3">
    <source>
        <dbReference type="EnsemblMetazoa" id="ISCW017163-PA"/>
    </source>
</evidence>
<dbReference type="Gene3D" id="2.60.40.10">
    <property type="entry name" value="Immunoglobulins"/>
    <property type="match status" value="1"/>
</dbReference>
<dbReference type="InParanoid" id="B7PCV8"/>
<dbReference type="VEuPathDB" id="VectorBase:ISCP_025306"/>
<dbReference type="AlphaFoldDB" id="B7PCV8"/>
<evidence type="ECO:0000259" key="1">
    <source>
        <dbReference type="PROSITE" id="PS50835"/>
    </source>
</evidence>
<dbReference type="PANTHER" id="PTHR23278:SF19">
    <property type="entry name" value="OBSCURIN"/>
    <property type="match status" value="1"/>
</dbReference>
<dbReference type="PaxDb" id="6945-B7PCV8"/>
<dbReference type="EMBL" id="ABJB010657151">
    <property type="status" value="NOT_ANNOTATED_CDS"/>
    <property type="molecule type" value="Genomic_DNA"/>
</dbReference>
<dbReference type="InterPro" id="IPR036179">
    <property type="entry name" value="Ig-like_dom_sf"/>
</dbReference>
<name>B7PCV8_IXOSC</name>
<sequence>MPGVHVSDPTRSLTYWRTRQSRPEHLVAAKIGRGGDIVPSCARRVPRPPQRGRQVSGTGWLLPHEPTSLAVYMGSQIDLPCKSLLPNDLPQRINWFKDDSALPVYSVTYATNQSQHRTNIMQGRHAARSDWTQRAYFSVLGTPATLKVNELASKDSGTYICQVVISRGTQRNATVHLVVVARASLGDLVHMKTNEIT</sequence>
<dbReference type="EMBL" id="ABJB010870097">
    <property type="status" value="NOT_ANNOTATED_CDS"/>
    <property type="molecule type" value="Genomic_DNA"/>
</dbReference>
<dbReference type="InterPro" id="IPR013106">
    <property type="entry name" value="Ig_V-set"/>
</dbReference>
<dbReference type="EMBL" id="DS686299">
    <property type="protein sequence ID" value="EEC04430.1"/>
    <property type="molecule type" value="Genomic_DNA"/>
</dbReference>
<dbReference type="InterPro" id="IPR007110">
    <property type="entry name" value="Ig-like_dom"/>
</dbReference>
<dbReference type="EMBL" id="ABJB010490541">
    <property type="status" value="NOT_ANNOTATED_CDS"/>
    <property type="molecule type" value="Genomic_DNA"/>
</dbReference>
<dbReference type="HOGENOM" id="CLU_1385562_0_0_1"/>
<organism>
    <name type="scientific">Ixodes scapularis</name>
    <name type="common">Black-legged tick</name>
    <name type="synonym">Deer tick</name>
    <dbReference type="NCBI Taxonomy" id="6945"/>
    <lineage>
        <taxon>Eukaryota</taxon>
        <taxon>Metazoa</taxon>
        <taxon>Ecdysozoa</taxon>
        <taxon>Arthropoda</taxon>
        <taxon>Chelicerata</taxon>
        <taxon>Arachnida</taxon>
        <taxon>Acari</taxon>
        <taxon>Parasitiformes</taxon>
        <taxon>Ixodida</taxon>
        <taxon>Ixodoidea</taxon>
        <taxon>Ixodidae</taxon>
        <taxon>Ixodinae</taxon>
        <taxon>Ixodes</taxon>
    </lineage>
</organism>
<evidence type="ECO:0000313" key="2">
    <source>
        <dbReference type="EMBL" id="EEC04430.1"/>
    </source>
</evidence>
<dbReference type="SUPFAM" id="SSF48726">
    <property type="entry name" value="Immunoglobulin"/>
    <property type="match status" value="1"/>
</dbReference>
<dbReference type="InterPro" id="IPR013783">
    <property type="entry name" value="Ig-like_fold"/>
</dbReference>
<dbReference type="EnsemblMetazoa" id="ISCW017163-RA">
    <property type="protein sequence ID" value="ISCW017163-PA"/>
    <property type="gene ID" value="ISCW017163"/>
</dbReference>
<proteinExistence type="predicted"/>
<dbReference type="Proteomes" id="UP000001555">
    <property type="component" value="Unassembled WGS sequence"/>
</dbReference>
<dbReference type="Pfam" id="PF07686">
    <property type="entry name" value="V-set"/>
    <property type="match status" value="1"/>
</dbReference>
<evidence type="ECO:0000313" key="4">
    <source>
        <dbReference type="Proteomes" id="UP000001555"/>
    </source>
</evidence>
<dbReference type="PANTHER" id="PTHR23278">
    <property type="entry name" value="SIDESTEP PROTEIN"/>
    <property type="match status" value="1"/>
</dbReference>
<dbReference type="InterPro" id="IPR003599">
    <property type="entry name" value="Ig_sub"/>
</dbReference>
<dbReference type="EMBL" id="ABJB010204929">
    <property type="status" value="NOT_ANNOTATED_CDS"/>
    <property type="molecule type" value="Genomic_DNA"/>
</dbReference>
<reference evidence="3" key="2">
    <citation type="submission" date="2020-05" db="UniProtKB">
        <authorList>
            <consortium name="EnsemblMetazoa"/>
        </authorList>
    </citation>
    <scope>IDENTIFICATION</scope>
    <source>
        <strain evidence="3">wikel</strain>
    </source>
</reference>
<dbReference type="OrthoDB" id="6500085at2759"/>
<dbReference type="SMART" id="SM00409">
    <property type="entry name" value="IG"/>
    <property type="match status" value="1"/>
</dbReference>